<feature type="transmembrane region" description="Helical" evidence="8">
    <location>
        <begin position="166"/>
        <end position="185"/>
    </location>
</feature>
<evidence type="ECO:0000256" key="4">
    <source>
        <dbReference type="ARBA" id="ARBA00022475"/>
    </source>
</evidence>
<dbReference type="GO" id="GO:0005886">
    <property type="term" value="C:plasma membrane"/>
    <property type="evidence" value="ECO:0007669"/>
    <property type="project" value="UniProtKB-SubCell"/>
</dbReference>
<gene>
    <name evidence="9" type="primary">yfhA_1</name>
    <name evidence="9" type="ORF">VQ7734_03323</name>
</gene>
<keyword evidence="10" id="KW-1185">Reference proteome</keyword>
<feature type="transmembrane region" description="Helical" evidence="8">
    <location>
        <begin position="294"/>
        <end position="314"/>
    </location>
</feature>
<evidence type="ECO:0000313" key="9">
    <source>
        <dbReference type="EMBL" id="SHO57553.1"/>
    </source>
</evidence>
<accession>A0A1M7YYC0</accession>
<proteinExistence type="inferred from homology"/>
<feature type="transmembrane region" description="Helical" evidence="8">
    <location>
        <begin position="253"/>
        <end position="282"/>
    </location>
</feature>
<evidence type="ECO:0000256" key="8">
    <source>
        <dbReference type="SAM" id="Phobius"/>
    </source>
</evidence>
<feature type="transmembrane region" description="Helical" evidence="8">
    <location>
        <begin position="212"/>
        <end position="233"/>
    </location>
</feature>
<dbReference type="InterPro" id="IPR000522">
    <property type="entry name" value="ABC_transptr_permease_BtuC"/>
</dbReference>
<name>A0A1M7YYC0_9VIBR</name>
<dbReference type="PANTHER" id="PTHR30472">
    <property type="entry name" value="FERRIC ENTEROBACTIN TRANSPORT SYSTEM PERMEASE PROTEIN"/>
    <property type="match status" value="1"/>
</dbReference>
<keyword evidence="6 8" id="KW-1133">Transmembrane helix</keyword>
<evidence type="ECO:0000256" key="2">
    <source>
        <dbReference type="ARBA" id="ARBA00007935"/>
    </source>
</evidence>
<dbReference type="AlphaFoldDB" id="A0A1M7YYC0"/>
<dbReference type="Gene3D" id="1.10.3470.10">
    <property type="entry name" value="ABC transporter involved in vitamin B12 uptake, BtuC"/>
    <property type="match status" value="1"/>
</dbReference>
<evidence type="ECO:0000256" key="1">
    <source>
        <dbReference type="ARBA" id="ARBA00004651"/>
    </source>
</evidence>
<keyword evidence="3" id="KW-0813">Transport</keyword>
<evidence type="ECO:0000256" key="7">
    <source>
        <dbReference type="ARBA" id="ARBA00023136"/>
    </source>
</evidence>
<evidence type="ECO:0000256" key="5">
    <source>
        <dbReference type="ARBA" id="ARBA00022692"/>
    </source>
</evidence>
<dbReference type="RefSeq" id="WP_073584608.1">
    <property type="nucleotide sequence ID" value="NZ_AP024897.1"/>
</dbReference>
<reference evidence="10" key="1">
    <citation type="submission" date="2016-12" db="EMBL/GenBank/DDBJ databases">
        <authorList>
            <person name="Rodrigo-Torres L."/>
            <person name="Arahal R.D."/>
            <person name="Lucena T."/>
        </authorList>
    </citation>
    <scope>NUCLEOTIDE SEQUENCE [LARGE SCALE GENOMIC DNA]</scope>
</reference>
<dbReference type="GO" id="GO:0033214">
    <property type="term" value="P:siderophore-iron import into cell"/>
    <property type="evidence" value="ECO:0007669"/>
    <property type="project" value="TreeGrafter"/>
</dbReference>
<keyword evidence="4" id="KW-1003">Cell membrane</keyword>
<dbReference type="OrthoDB" id="9055647at2"/>
<dbReference type="STRING" id="1117707.VQ7734_03323"/>
<feature type="transmembrane region" description="Helical" evidence="8">
    <location>
        <begin position="121"/>
        <end position="154"/>
    </location>
</feature>
<comment type="similarity">
    <text evidence="2">Belongs to the binding-protein-dependent transport system permease family. FecCD subfamily.</text>
</comment>
<comment type="subcellular location">
    <subcellularLocation>
        <location evidence="1">Cell membrane</location>
        <topology evidence="1">Multi-pass membrane protein</topology>
    </subcellularLocation>
</comment>
<dbReference type="InterPro" id="IPR037294">
    <property type="entry name" value="ABC_BtuC-like"/>
</dbReference>
<dbReference type="Pfam" id="PF01032">
    <property type="entry name" value="FecCD"/>
    <property type="match status" value="1"/>
</dbReference>
<feature type="transmembrane region" description="Helical" evidence="8">
    <location>
        <begin position="326"/>
        <end position="343"/>
    </location>
</feature>
<keyword evidence="7 8" id="KW-0472">Membrane</keyword>
<dbReference type="CDD" id="cd06550">
    <property type="entry name" value="TM_ABC_iron-siderophores_like"/>
    <property type="match status" value="1"/>
</dbReference>
<dbReference type="EMBL" id="FRFG01000042">
    <property type="protein sequence ID" value="SHO57553.1"/>
    <property type="molecule type" value="Genomic_DNA"/>
</dbReference>
<sequence length="351" mass="35827">MASSPTATEPTLLRIGTRDVNVVTERAAVSRNLLLCLLLAACCILSLSTGTMYVSPAVVVETLMGGGDAMTRLLIFDLRLHRILAGLYTGAAFSLAGCLMQSVARNRLATPGIIGLDNAAMAFAVASVTGVGFGLAPSTMALTGAATATALAFAVGGGSGTHGYRFIVAGMAIGAVSGAVSQLLLSQVHIDTANAAYPWTVGSLSGRPAEQVPLTGIITAAGLLLSIVLTRYFRLMTFSDAVITTLGHTPGRIRLMAVLIAVTLTGFAVALAGPVGMVALAGPEIARSLARHKGLPVVSAALCGAILMVLADLAGRTLLSPIELPVGIVTAVTGGPYLIWILIRQPQRSTL</sequence>
<evidence type="ECO:0000313" key="10">
    <source>
        <dbReference type="Proteomes" id="UP000184600"/>
    </source>
</evidence>
<evidence type="ECO:0000256" key="3">
    <source>
        <dbReference type="ARBA" id="ARBA00022448"/>
    </source>
</evidence>
<organism evidence="9 10">
    <name type="scientific">Vibrio quintilis</name>
    <dbReference type="NCBI Taxonomy" id="1117707"/>
    <lineage>
        <taxon>Bacteria</taxon>
        <taxon>Pseudomonadati</taxon>
        <taxon>Pseudomonadota</taxon>
        <taxon>Gammaproteobacteria</taxon>
        <taxon>Vibrionales</taxon>
        <taxon>Vibrionaceae</taxon>
        <taxon>Vibrio</taxon>
    </lineage>
</organism>
<keyword evidence="5 8" id="KW-0812">Transmembrane</keyword>
<dbReference type="SUPFAM" id="SSF81345">
    <property type="entry name" value="ABC transporter involved in vitamin B12 uptake, BtuC"/>
    <property type="match status" value="1"/>
</dbReference>
<evidence type="ECO:0000256" key="6">
    <source>
        <dbReference type="ARBA" id="ARBA00022989"/>
    </source>
</evidence>
<dbReference type="PANTHER" id="PTHR30472:SF24">
    <property type="entry name" value="FERRIC ENTEROBACTIN TRANSPORT SYSTEM PERMEASE PROTEIN FEPG"/>
    <property type="match status" value="1"/>
</dbReference>
<feature type="transmembrane region" description="Helical" evidence="8">
    <location>
        <begin position="33"/>
        <end position="60"/>
    </location>
</feature>
<protein>
    <submittedName>
        <fullName evidence="9">Putative siderophore transport system permease protein YfhA</fullName>
    </submittedName>
</protein>
<dbReference type="GO" id="GO:0022857">
    <property type="term" value="F:transmembrane transporter activity"/>
    <property type="evidence" value="ECO:0007669"/>
    <property type="project" value="InterPro"/>
</dbReference>
<feature type="transmembrane region" description="Helical" evidence="8">
    <location>
        <begin position="80"/>
        <end position="100"/>
    </location>
</feature>
<dbReference type="Proteomes" id="UP000184600">
    <property type="component" value="Unassembled WGS sequence"/>
</dbReference>